<dbReference type="OrthoDB" id="2158148at2759"/>
<feature type="region of interest" description="Disordered" evidence="1">
    <location>
        <begin position="359"/>
        <end position="383"/>
    </location>
</feature>
<sequence length="698" mass="80417">MNIMKIEKSRIALINEKSKKPRTIKDIEDTLKEMDKIHNTSFYNWIKDENNASVIAFKTKDLFQEHYEKQPELVYNALRFLCKDWKLSKIAELILKLFYNGNVASKKLAIIIYEVSLLLENHEKIDLISLLLIGEEASNVAFFLYHFFQYTEKKYREHVDAETLNEEEFLDEMNAFCSEVLECLYSCLKWNNEYFKELIIEYINLSTLEIDARHEFLIHMVNIKYSHFQQELLLNKKESILQYKENKIDSTLDNETSKQDDTDEVFKKSLNFGILIFNMYLIVMRTKVEELLTETSLKKENSNVEISMDMDEDILSDNSMSINDSSNSKRMMLRKDEDDDDGITENGLFNISRIKSKNESIKKEESSSTSSTSSPSTSSSSSSIWIDGNEVCSNCNSHNNNDHISIMMNDDIDNNEGNSSKDMSQIYNFGWDSSYCKNTNESGLTPENETLNENVNENEKEKEKENLNENENYNSMEESTSEGLDEFSYHFEELFNESFNLCDNDDHHHMKEDENEEDESIINELDLLDDFINKSFTSTNFNARRNSTLSFASFINDYNMEEGYNRASNSNTLMDSSSSRRNSRYSLNLSVHSISSPSLSPSPSSSSCRDLNNYDERLIPSNLNSNMTMTTITTTSNSSSNTTSHCNCGCHCRYNNFSENLLYVFPSPPPSPILSSVPSPSSPLIRLNEGGSEFDPHS</sequence>
<feature type="compositionally biased region" description="Low complexity" evidence="1">
    <location>
        <begin position="367"/>
        <end position="383"/>
    </location>
</feature>
<gene>
    <name evidence="2" type="ORF">LY90DRAFT_10941</name>
</gene>
<dbReference type="EMBL" id="MCOG01000105">
    <property type="protein sequence ID" value="ORY47159.1"/>
    <property type="molecule type" value="Genomic_DNA"/>
</dbReference>
<proteinExistence type="predicted"/>
<evidence type="ECO:0000313" key="3">
    <source>
        <dbReference type="Proteomes" id="UP000193920"/>
    </source>
</evidence>
<feature type="region of interest" description="Disordered" evidence="1">
    <location>
        <begin position="672"/>
        <end position="698"/>
    </location>
</feature>
<organism evidence="2 3">
    <name type="scientific">Neocallimastix californiae</name>
    <dbReference type="NCBI Taxonomy" id="1754190"/>
    <lineage>
        <taxon>Eukaryota</taxon>
        <taxon>Fungi</taxon>
        <taxon>Fungi incertae sedis</taxon>
        <taxon>Chytridiomycota</taxon>
        <taxon>Chytridiomycota incertae sedis</taxon>
        <taxon>Neocallimastigomycetes</taxon>
        <taxon>Neocallimastigales</taxon>
        <taxon>Neocallimastigaceae</taxon>
        <taxon>Neocallimastix</taxon>
    </lineage>
</organism>
<keyword evidence="3" id="KW-1185">Reference proteome</keyword>
<evidence type="ECO:0000313" key="2">
    <source>
        <dbReference type="EMBL" id="ORY47159.1"/>
    </source>
</evidence>
<feature type="compositionally biased region" description="Low complexity" evidence="1">
    <location>
        <begin position="444"/>
        <end position="455"/>
    </location>
</feature>
<feature type="compositionally biased region" description="Low complexity" evidence="1">
    <location>
        <begin position="673"/>
        <end position="685"/>
    </location>
</feature>
<comment type="caution">
    <text evidence="2">The sequence shown here is derived from an EMBL/GenBank/DDBJ whole genome shotgun (WGS) entry which is preliminary data.</text>
</comment>
<dbReference type="AlphaFoldDB" id="A0A1Y2CJF7"/>
<reference evidence="2 3" key="1">
    <citation type="submission" date="2016-08" db="EMBL/GenBank/DDBJ databases">
        <title>A Parts List for Fungal Cellulosomes Revealed by Comparative Genomics.</title>
        <authorList>
            <consortium name="DOE Joint Genome Institute"/>
            <person name="Haitjema C.H."/>
            <person name="Gilmore S.P."/>
            <person name="Henske J.K."/>
            <person name="Solomon K.V."/>
            <person name="De Groot R."/>
            <person name="Kuo A."/>
            <person name="Mondo S.J."/>
            <person name="Salamov A.A."/>
            <person name="Labutti K."/>
            <person name="Zhao Z."/>
            <person name="Chiniquy J."/>
            <person name="Barry K."/>
            <person name="Brewer H.M."/>
            <person name="Purvine S.O."/>
            <person name="Wright A.T."/>
            <person name="Boxma B."/>
            <person name="Van Alen T."/>
            <person name="Hackstein J.H."/>
            <person name="Baker S.E."/>
            <person name="Grigoriev I.V."/>
            <person name="O'Malley M.A."/>
        </authorList>
    </citation>
    <scope>NUCLEOTIDE SEQUENCE [LARGE SCALE GENOMIC DNA]</scope>
    <source>
        <strain evidence="2 3">G1</strain>
    </source>
</reference>
<name>A0A1Y2CJF7_9FUNG</name>
<feature type="region of interest" description="Disordered" evidence="1">
    <location>
        <begin position="440"/>
        <end position="470"/>
    </location>
</feature>
<evidence type="ECO:0000256" key="1">
    <source>
        <dbReference type="SAM" id="MobiDB-lite"/>
    </source>
</evidence>
<feature type="compositionally biased region" description="Basic and acidic residues" evidence="1">
    <location>
        <begin position="457"/>
        <end position="467"/>
    </location>
</feature>
<accession>A0A1Y2CJF7</accession>
<protein>
    <submittedName>
        <fullName evidence="2">Uncharacterized protein</fullName>
    </submittedName>
</protein>
<dbReference type="Proteomes" id="UP000193920">
    <property type="component" value="Unassembled WGS sequence"/>
</dbReference>